<dbReference type="PANTHER" id="PTHR37162">
    <property type="entry name" value="HAT FAMILY DIMERISATION DOMAINCONTAINING PROTEIN-RELATED"/>
    <property type="match status" value="1"/>
</dbReference>
<name>A0AAU9VGV9_EUPED</name>
<dbReference type="SUPFAM" id="SSF53098">
    <property type="entry name" value="Ribonuclease H-like"/>
    <property type="match status" value="1"/>
</dbReference>
<accession>A0AAU9VGV9</accession>
<comment type="caution">
    <text evidence="1">The sequence shown here is derived from an EMBL/GenBank/DDBJ whole genome shotgun (WGS) entry which is preliminary data.</text>
</comment>
<keyword evidence="2" id="KW-1185">Reference proteome</keyword>
<evidence type="ECO:0000313" key="1">
    <source>
        <dbReference type="EMBL" id="CAH2109237.1"/>
    </source>
</evidence>
<reference evidence="1" key="1">
    <citation type="submission" date="2022-03" db="EMBL/GenBank/DDBJ databases">
        <authorList>
            <person name="Tunstrom K."/>
        </authorList>
    </citation>
    <scope>NUCLEOTIDE SEQUENCE</scope>
</reference>
<evidence type="ECO:0000313" key="2">
    <source>
        <dbReference type="Proteomes" id="UP001153954"/>
    </source>
</evidence>
<organism evidence="1 2">
    <name type="scientific">Euphydryas editha</name>
    <name type="common">Edith's checkerspot</name>
    <dbReference type="NCBI Taxonomy" id="104508"/>
    <lineage>
        <taxon>Eukaryota</taxon>
        <taxon>Metazoa</taxon>
        <taxon>Ecdysozoa</taxon>
        <taxon>Arthropoda</taxon>
        <taxon>Hexapoda</taxon>
        <taxon>Insecta</taxon>
        <taxon>Pterygota</taxon>
        <taxon>Neoptera</taxon>
        <taxon>Endopterygota</taxon>
        <taxon>Lepidoptera</taxon>
        <taxon>Glossata</taxon>
        <taxon>Ditrysia</taxon>
        <taxon>Papilionoidea</taxon>
        <taxon>Nymphalidae</taxon>
        <taxon>Nymphalinae</taxon>
        <taxon>Euphydryas</taxon>
    </lineage>
</organism>
<gene>
    <name evidence="1" type="ORF">EEDITHA_LOCUS23096</name>
</gene>
<sequence>MIQYFDCENGGIQTKLLDIYSTPNETSETIAEIILKTLKKYDLSEKCISFTADNANVNFVGINRQSSGRNVLTNLQRLLHKDIIGVGCPAHVLHNRAQHGTEVLKIDIEVLDMKLLNYFCV</sequence>
<dbReference type="InterPro" id="IPR012337">
    <property type="entry name" value="RNaseH-like_sf"/>
</dbReference>
<protein>
    <submittedName>
        <fullName evidence="1">Uncharacterized protein</fullName>
    </submittedName>
</protein>
<proteinExistence type="predicted"/>
<dbReference type="Proteomes" id="UP001153954">
    <property type="component" value="Unassembled WGS sequence"/>
</dbReference>
<dbReference type="EMBL" id="CAKOGL010000064">
    <property type="protein sequence ID" value="CAH2109237.1"/>
    <property type="molecule type" value="Genomic_DNA"/>
</dbReference>
<dbReference type="AlphaFoldDB" id="A0AAU9VGV9"/>
<dbReference type="PANTHER" id="PTHR37162:SF10">
    <property type="entry name" value="DUF4371 DOMAIN-CONTAINING PROTEIN"/>
    <property type="match status" value="1"/>
</dbReference>